<dbReference type="Proteomes" id="UP000664534">
    <property type="component" value="Unassembled WGS sequence"/>
</dbReference>
<evidence type="ECO:0000256" key="1">
    <source>
        <dbReference type="SAM" id="MobiDB-lite"/>
    </source>
</evidence>
<dbReference type="AlphaFoldDB" id="A0A8H3G625"/>
<keyword evidence="3" id="KW-1185">Reference proteome</keyword>
<protein>
    <submittedName>
        <fullName evidence="2">Uncharacterized protein</fullName>
    </submittedName>
</protein>
<gene>
    <name evidence="2" type="ORF">IMSHALPRED_011133</name>
</gene>
<feature type="region of interest" description="Disordered" evidence="1">
    <location>
        <begin position="1"/>
        <end position="23"/>
    </location>
</feature>
<evidence type="ECO:0000313" key="3">
    <source>
        <dbReference type="Proteomes" id="UP000664534"/>
    </source>
</evidence>
<dbReference type="EMBL" id="CAJPDT010000099">
    <property type="protein sequence ID" value="CAF9937422.1"/>
    <property type="molecule type" value="Genomic_DNA"/>
</dbReference>
<organism evidence="2 3">
    <name type="scientific">Imshaugia aleurites</name>
    <dbReference type="NCBI Taxonomy" id="172621"/>
    <lineage>
        <taxon>Eukaryota</taxon>
        <taxon>Fungi</taxon>
        <taxon>Dikarya</taxon>
        <taxon>Ascomycota</taxon>
        <taxon>Pezizomycotina</taxon>
        <taxon>Lecanoromycetes</taxon>
        <taxon>OSLEUM clade</taxon>
        <taxon>Lecanoromycetidae</taxon>
        <taxon>Lecanorales</taxon>
        <taxon>Lecanorineae</taxon>
        <taxon>Parmeliaceae</taxon>
        <taxon>Imshaugia</taxon>
    </lineage>
</organism>
<dbReference type="OrthoDB" id="5388324at2759"/>
<sequence length="68" mass="7913">MPNGADQSRPTHHALPYRTRPKANQLEAWLKRPESHEQAMMGKKTSRTFAKTMNFLEEMEKRVDGDTK</sequence>
<comment type="caution">
    <text evidence="2">The sequence shown here is derived from an EMBL/GenBank/DDBJ whole genome shotgun (WGS) entry which is preliminary data.</text>
</comment>
<proteinExistence type="predicted"/>
<reference evidence="2" key="1">
    <citation type="submission" date="2021-03" db="EMBL/GenBank/DDBJ databases">
        <authorList>
            <person name="Tagirdzhanova G."/>
        </authorList>
    </citation>
    <scope>NUCLEOTIDE SEQUENCE</scope>
</reference>
<evidence type="ECO:0000313" key="2">
    <source>
        <dbReference type="EMBL" id="CAF9937422.1"/>
    </source>
</evidence>
<name>A0A8H3G625_9LECA</name>
<accession>A0A8H3G625</accession>